<proteinExistence type="inferred from homology"/>
<dbReference type="PANTHER" id="PTHR34981:SF1">
    <property type="entry name" value="CELL DIVISION PROTEIN ZAPA"/>
    <property type="match status" value="1"/>
</dbReference>
<evidence type="ECO:0000256" key="11">
    <source>
        <dbReference type="ARBA" id="ARBA00033158"/>
    </source>
</evidence>
<name>A0A432Z122_9GAMM</name>
<evidence type="ECO:0000256" key="3">
    <source>
        <dbReference type="ARBA" id="ARBA00015195"/>
    </source>
</evidence>
<keyword evidence="14" id="KW-1185">Reference proteome</keyword>
<dbReference type="PANTHER" id="PTHR34981">
    <property type="entry name" value="CELL DIVISION PROTEIN ZAPA"/>
    <property type="match status" value="1"/>
</dbReference>
<protein>
    <recommendedName>
        <fullName evidence="3">Cell division protein ZapA</fullName>
    </recommendedName>
    <alternativeName>
        <fullName evidence="11">Z ring-associated protein ZapA</fullName>
    </alternativeName>
</protein>
<comment type="caution">
    <text evidence="13">The sequence shown here is derived from an EMBL/GenBank/DDBJ whole genome shotgun (WGS) entry which is preliminary data.</text>
</comment>
<dbReference type="AlphaFoldDB" id="A0A432Z122"/>
<comment type="subunit">
    <text evidence="10">Homodimer. Interacts with FtsZ.</text>
</comment>
<dbReference type="GO" id="GO:0000917">
    <property type="term" value="P:division septum assembly"/>
    <property type="evidence" value="ECO:0007669"/>
    <property type="project" value="UniProtKB-KW"/>
</dbReference>
<dbReference type="GO" id="GO:0030428">
    <property type="term" value="C:cell septum"/>
    <property type="evidence" value="ECO:0007669"/>
    <property type="project" value="TreeGrafter"/>
</dbReference>
<dbReference type="GO" id="GO:0000921">
    <property type="term" value="P:septin ring assembly"/>
    <property type="evidence" value="ECO:0007669"/>
    <property type="project" value="TreeGrafter"/>
</dbReference>
<keyword evidence="5 13" id="KW-0132">Cell division</keyword>
<evidence type="ECO:0000256" key="10">
    <source>
        <dbReference type="ARBA" id="ARBA00026068"/>
    </source>
</evidence>
<keyword evidence="7" id="KW-0717">Septation</keyword>
<evidence type="ECO:0000256" key="6">
    <source>
        <dbReference type="ARBA" id="ARBA00023054"/>
    </source>
</evidence>
<dbReference type="EMBL" id="PIQE01000004">
    <property type="protein sequence ID" value="RUO69874.1"/>
    <property type="molecule type" value="Genomic_DNA"/>
</dbReference>
<dbReference type="Proteomes" id="UP000287022">
    <property type="component" value="Unassembled WGS sequence"/>
</dbReference>
<dbReference type="GO" id="GO:0032153">
    <property type="term" value="C:cell division site"/>
    <property type="evidence" value="ECO:0007669"/>
    <property type="project" value="TreeGrafter"/>
</dbReference>
<evidence type="ECO:0000256" key="5">
    <source>
        <dbReference type="ARBA" id="ARBA00022618"/>
    </source>
</evidence>
<evidence type="ECO:0000256" key="2">
    <source>
        <dbReference type="ARBA" id="ARBA00010074"/>
    </source>
</evidence>
<dbReference type="InterPro" id="IPR007838">
    <property type="entry name" value="Cell_div_ZapA-like"/>
</dbReference>
<accession>A0A432Z122</accession>
<dbReference type="STRING" id="1122124.GCA_000423165_02223"/>
<evidence type="ECO:0000313" key="13">
    <source>
        <dbReference type="EMBL" id="RUO69874.1"/>
    </source>
</evidence>
<evidence type="ECO:0000313" key="14">
    <source>
        <dbReference type="Proteomes" id="UP000287022"/>
    </source>
</evidence>
<comment type="similarity">
    <text evidence="2">Belongs to the ZapA family. Type 1 subfamily.</text>
</comment>
<dbReference type="Pfam" id="PF05164">
    <property type="entry name" value="ZapA"/>
    <property type="match status" value="1"/>
</dbReference>
<dbReference type="RefSeq" id="WP_026860925.1">
    <property type="nucleotide sequence ID" value="NZ_JAHVIQ010000005.1"/>
</dbReference>
<organism evidence="13 14">
    <name type="scientific">Pseudidiomarina sediminum</name>
    <dbReference type="NCBI Taxonomy" id="431675"/>
    <lineage>
        <taxon>Bacteria</taxon>
        <taxon>Pseudomonadati</taxon>
        <taxon>Pseudomonadota</taxon>
        <taxon>Gammaproteobacteria</taxon>
        <taxon>Alteromonadales</taxon>
        <taxon>Idiomarinaceae</taxon>
        <taxon>Pseudidiomarina</taxon>
    </lineage>
</organism>
<reference evidence="14" key="1">
    <citation type="journal article" date="2018" name="Front. Microbiol.">
        <title>Genome-Based Analysis Reveals the Taxonomy and Diversity of the Family Idiomarinaceae.</title>
        <authorList>
            <person name="Liu Y."/>
            <person name="Lai Q."/>
            <person name="Shao Z."/>
        </authorList>
    </citation>
    <scope>NUCLEOTIDE SEQUENCE [LARGE SCALE GENOMIC DNA]</scope>
    <source>
        <strain evidence="14">c121</strain>
    </source>
</reference>
<gene>
    <name evidence="13" type="ORF">CWI80_11740</name>
</gene>
<evidence type="ECO:0000256" key="7">
    <source>
        <dbReference type="ARBA" id="ARBA00023210"/>
    </source>
</evidence>
<evidence type="ECO:0000256" key="8">
    <source>
        <dbReference type="ARBA" id="ARBA00023306"/>
    </source>
</evidence>
<dbReference type="GO" id="GO:0043093">
    <property type="term" value="P:FtsZ-dependent cytokinesis"/>
    <property type="evidence" value="ECO:0007669"/>
    <property type="project" value="TreeGrafter"/>
</dbReference>
<dbReference type="InterPro" id="IPR042233">
    <property type="entry name" value="Cell_div_ZapA_N"/>
</dbReference>
<dbReference type="Gene3D" id="1.20.5.50">
    <property type="match status" value="1"/>
</dbReference>
<evidence type="ECO:0000256" key="9">
    <source>
        <dbReference type="ARBA" id="ARBA00024910"/>
    </source>
</evidence>
<keyword evidence="8" id="KW-0131">Cell cycle</keyword>
<dbReference type="GO" id="GO:0005829">
    <property type="term" value="C:cytosol"/>
    <property type="evidence" value="ECO:0007669"/>
    <property type="project" value="TreeGrafter"/>
</dbReference>
<comment type="subcellular location">
    <subcellularLocation>
        <location evidence="1">Cytoplasm</location>
    </subcellularLocation>
</comment>
<keyword evidence="4" id="KW-0963">Cytoplasm</keyword>
<dbReference type="SUPFAM" id="SSF102829">
    <property type="entry name" value="Cell division protein ZapA-like"/>
    <property type="match status" value="1"/>
</dbReference>
<comment type="function">
    <text evidence="9">Activator of cell division through the inhibition of FtsZ GTPase activity, therefore promoting FtsZ assembly into bundles of protofilaments necessary for the formation of the division Z ring. It is recruited early at mid-cell but it is not essential for cell division.</text>
</comment>
<evidence type="ECO:0000256" key="4">
    <source>
        <dbReference type="ARBA" id="ARBA00022490"/>
    </source>
</evidence>
<feature type="coiled-coil region" evidence="12">
    <location>
        <begin position="69"/>
        <end position="96"/>
    </location>
</feature>
<sequence length="105" mass="12242">MSQRTMDIKLMDRYYKVNCPEGQEIALQQAADKLNHKLGQIRQATRLSHPEQIAVMAALNLCHEGARLEHEQQQRIRELEEKIKLLQETLEQVTSDQRPGRHNKS</sequence>
<evidence type="ECO:0000256" key="1">
    <source>
        <dbReference type="ARBA" id="ARBA00004496"/>
    </source>
</evidence>
<dbReference type="Gene3D" id="3.30.160.880">
    <property type="entry name" value="Cell division protein ZapA protomer, N-terminal domain"/>
    <property type="match status" value="1"/>
</dbReference>
<dbReference type="InterPro" id="IPR036192">
    <property type="entry name" value="Cell_div_ZapA-like_sf"/>
</dbReference>
<keyword evidence="6 12" id="KW-0175">Coiled coil</keyword>
<evidence type="ECO:0000256" key="12">
    <source>
        <dbReference type="SAM" id="Coils"/>
    </source>
</evidence>